<feature type="region of interest" description="Disordered" evidence="1">
    <location>
        <begin position="1"/>
        <end position="42"/>
    </location>
</feature>
<dbReference type="PANTHER" id="PTHR34613">
    <property type="entry name" value="SLL0800 PROTEIN"/>
    <property type="match status" value="1"/>
</dbReference>
<feature type="compositionally biased region" description="Polar residues" evidence="1">
    <location>
        <begin position="1"/>
        <end position="10"/>
    </location>
</feature>
<name>A0A561UVZ4_9ACTN</name>
<evidence type="ECO:0000313" key="3">
    <source>
        <dbReference type="Proteomes" id="UP000318186"/>
    </source>
</evidence>
<dbReference type="PANTHER" id="PTHR34613:SF1">
    <property type="entry name" value="SLL6017 PROTEIN"/>
    <property type="match status" value="1"/>
</dbReference>
<gene>
    <name evidence="2" type="ORF">FHX80_111971</name>
</gene>
<evidence type="ECO:0000256" key="1">
    <source>
        <dbReference type="SAM" id="MobiDB-lite"/>
    </source>
</evidence>
<proteinExistence type="predicted"/>
<dbReference type="EMBL" id="VIWW01000001">
    <property type="protein sequence ID" value="TWG03539.1"/>
    <property type="molecule type" value="Genomic_DNA"/>
</dbReference>
<reference evidence="2 3" key="1">
    <citation type="submission" date="2019-06" db="EMBL/GenBank/DDBJ databases">
        <title>Sequencing the genomes of 1000 actinobacteria strains.</title>
        <authorList>
            <person name="Klenk H.-P."/>
        </authorList>
    </citation>
    <scope>NUCLEOTIDE SEQUENCE [LARGE SCALE GENOMIC DNA]</scope>
    <source>
        <strain evidence="2 3">DSM 42059</strain>
    </source>
</reference>
<protein>
    <recommendedName>
        <fullName evidence="4">DUF4351 domain-containing protein</fullName>
    </recommendedName>
</protein>
<sequence>MAQREGNQQLAPAVEAGAEDRQSVRGEHPPTSNRRYAGGGDPLVELTAQGLGNRPAAQQWRNLVAVDTSFYKSFMSEEIRDEGRVEGRAEGLAEGQAKGLLLIFEVRGIAVTDQIREKITNCSDPQLLNRWLKHAITASSAEEVFAEE</sequence>
<comment type="caution">
    <text evidence="2">The sequence shown here is derived from an EMBL/GenBank/DDBJ whole genome shotgun (WGS) entry which is preliminary data.</text>
</comment>
<dbReference type="AlphaFoldDB" id="A0A561UVZ4"/>
<evidence type="ECO:0000313" key="2">
    <source>
        <dbReference type="EMBL" id="TWG03539.1"/>
    </source>
</evidence>
<evidence type="ECO:0008006" key="4">
    <source>
        <dbReference type="Google" id="ProtNLM"/>
    </source>
</evidence>
<accession>A0A561UVZ4</accession>
<feature type="compositionally biased region" description="Basic and acidic residues" evidence="1">
    <location>
        <begin position="18"/>
        <end position="28"/>
    </location>
</feature>
<dbReference type="Proteomes" id="UP000318186">
    <property type="component" value="Unassembled WGS sequence"/>
</dbReference>
<organism evidence="2 3">
    <name type="scientific">Streptomyces brevispora</name>
    <dbReference type="NCBI Taxonomy" id="887462"/>
    <lineage>
        <taxon>Bacteria</taxon>
        <taxon>Bacillati</taxon>
        <taxon>Actinomycetota</taxon>
        <taxon>Actinomycetes</taxon>
        <taxon>Kitasatosporales</taxon>
        <taxon>Streptomycetaceae</taxon>
        <taxon>Streptomyces</taxon>
    </lineage>
</organism>